<organism evidence="1 2">
    <name type="scientific">Mesomycoplasma neurolyticum</name>
    <dbReference type="NCBI Taxonomy" id="2120"/>
    <lineage>
        <taxon>Bacteria</taxon>
        <taxon>Bacillati</taxon>
        <taxon>Mycoplasmatota</taxon>
        <taxon>Mycoplasmoidales</taxon>
        <taxon>Metamycoplasmataceae</taxon>
        <taxon>Mesomycoplasma</taxon>
    </lineage>
</organism>
<dbReference type="AlphaFoldDB" id="A0A449A593"/>
<evidence type="ECO:0000313" key="1">
    <source>
        <dbReference type="EMBL" id="VEU59460.1"/>
    </source>
</evidence>
<dbReference type="EMBL" id="LR214951">
    <property type="protein sequence ID" value="VEU59460.1"/>
    <property type="molecule type" value="Genomic_DNA"/>
</dbReference>
<dbReference type="Proteomes" id="UP000289440">
    <property type="component" value="Chromosome"/>
</dbReference>
<keyword evidence="2" id="KW-1185">Reference proteome</keyword>
<evidence type="ECO:0000313" key="2">
    <source>
        <dbReference type="Proteomes" id="UP000289440"/>
    </source>
</evidence>
<sequence length="250" mass="30065">MKKNKILEKKIFSIAADIFGYRNGFQEYRRSRTLITNVDETEKEYYLFAKKKFKQTSLKELFKKNFISNKNNFEKMFNNPFSDLIANISCRAKIENTCILSKWTFSVFKFLEFWIVPNEVLDLNISSIKIKKQINLSINNKKIIQQIKEEKKSFYEKIKEKAYSGDIQTEEREFFLSIKFSDLFDTIVFIMDKRTYLKPSFLFLIPDYFLSFSQKEAFQVIKNILNKILYFIKTMKLLPDYIYDDTNKIF</sequence>
<protein>
    <submittedName>
        <fullName evidence="1">Uncharacterized protein</fullName>
    </submittedName>
</protein>
<name>A0A449A593_9BACT</name>
<gene>
    <name evidence="1" type="ORF">NCTC10166_00433</name>
</gene>
<dbReference type="RefSeq" id="WP_129719848.1">
    <property type="nucleotide sequence ID" value="NZ_LR214951.1"/>
</dbReference>
<dbReference type="KEGG" id="mnu:NCTC10166_00433"/>
<reference evidence="1 2" key="1">
    <citation type="submission" date="2019-01" db="EMBL/GenBank/DDBJ databases">
        <authorList>
            <consortium name="Pathogen Informatics"/>
        </authorList>
    </citation>
    <scope>NUCLEOTIDE SEQUENCE [LARGE SCALE GENOMIC DNA]</scope>
    <source>
        <strain evidence="1 2">NCTC10166</strain>
    </source>
</reference>
<proteinExistence type="predicted"/>
<accession>A0A449A593</accession>